<keyword evidence="3" id="KW-1185">Reference proteome</keyword>
<accession>A0ABY4N7D6</accession>
<evidence type="ECO:0000313" key="3">
    <source>
        <dbReference type="Proteomes" id="UP001055868"/>
    </source>
</evidence>
<evidence type="ECO:0000313" key="2">
    <source>
        <dbReference type="EMBL" id="UQN30464.1"/>
    </source>
</evidence>
<organism evidence="2 3">
    <name type="scientific">Brachybacterium kimchii</name>
    <dbReference type="NCBI Taxonomy" id="2942909"/>
    <lineage>
        <taxon>Bacteria</taxon>
        <taxon>Bacillati</taxon>
        <taxon>Actinomycetota</taxon>
        <taxon>Actinomycetes</taxon>
        <taxon>Micrococcales</taxon>
        <taxon>Dermabacteraceae</taxon>
        <taxon>Brachybacterium</taxon>
    </lineage>
</organism>
<evidence type="ECO:0000256" key="1">
    <source>
        <dbReference type="SAM" id="MobiDB-lite"/>
    </source>
</evidence>
<dbReference type="EMBL" id="CP097218">
    <property type="protein sequence ID" value="UQN30464.1"/>
    <property type="molecule type" value="Genomic_DNA"/>
</dbReference>
<proteinExistence type="predicted"/>
<dbReference type="RefSeq" id="WP_239202185.1">
    <property type="nucleotide sequence ID" value="NZ_CP097218.1"/>
</dbReference>
<reference evidence="2" key="1">
    <citation type="submission" date="2022-05" db="EMBL/GenBank/DDBJ databases">
        <title>Genomic analysis of Brachybacterium sp. CBA3104.</title>
        <authorList>
            <person name="Roh S.W."/>
            <person name="Kim Y.B."/>
            <person name="Kim Y."/>
        </authorList>
    </citation>
    <scope>NUCLEOTIDE SEQUENCE</scope>
    <source>
        <strain evidence="2">CBA3104</strain>
    </source>
</reference>
<protein>
    <submittedName>
        <fullName evidence="2">Uncharacterized protein</fullName>
    </submittedName>
</protein>
<gene>
    <name evidence="2" type="ORF">M4486_03740</name>
</gene>
<sequence>MTDQMLATDDITDDAPTEAVDTAPDVVEDPAPRAKRTPKARSRSGRTPKPSVRRIAEKAEEIAETDDQTRELVAQMIGAPSVGIADLTTSIMEAKRTPLERAVADLNVIQDGSIPEAVVHLVGMSKPELQSLAQVVTAFADVEIPDKIPTKSTDAALVLVDPVREAQVDQAAIERLIGLLAK</sequence>
<feature type="region of interest" description="Disordered" evidence="1">
    <location>
        <begin position="1"/>
        <end position="54"/>
    </location>
</feature>
<feature type="compositionally biased region" description="Basic residues" evidence="1">
    <location>
        <begin position="33"/>
        <end position="46"/>
    </location>
</feature>
<dbReference type="Proteomes" id="UP001055868">
    <property type="component" value="Chromosome"/>
</dbReference>
<name>A0ABY4N7D6_9MICO</name>